<keyword evidence="3" id="KW-1185">Reference proteome</keyword>
<proteinExistence type="predicted"/>
<reference evidence="2 3" key="1">
    <citation type="submission" date="2011-09" db="EMBL/GenBank/DDBJ databases">
        <title>The permanent draft genome of Caldithrix abyssi DSM 13497.</title>
        <authorList>
            <consortium name="US DOE Joint Genome Institute (JGI-PGF)"/>
            <person name="Lucas S."/>
            <person name="Han J."/>
            <person name="Lapidus A."/>
            <person name="Bruce D."/>
            <person name="Goodwin L."/>
            <person name="Pitluck S."/>
            <person name="Peters L."/>
            <person name="Kyrpides N."/>
            <person name="Mavromatis K."/>
            <person name="Ivanova N."/>
            <person name="Mikhailova N."/>
            <person name="Chertkov O."/>
            <person name="Detter J.C."/>
            <person name="Tapia R."/>
            <person name="Han C."/>
            <person name="Land M."/>
            <person name="Hauser L."/>
            <person name="Markowitz V."/>
            <person name="Cheng J.-F."/>
            <person name="Hugenholtz P."/>
            <person name="Woyke T."/>
            <person name="Wu D."/>
            <person name="Spring S."/>
            <person name="Brambilla E."/>
            <person name="Klenk H.-P."/>
            <person name="Eisen J.A."/>
        </authorList>
    </citation>
    <scope>NUCLEOTIDE SEQUENCE [LARGE SCALE GENOMIC DNA]</scope>
    <source>
        <strain evidence="2 3">DSM 13497</strain>
    </source>
</reference>
<sequence>MENNYKFSLRIGEIEISLEGSAEFISEHYKIIKDDMIAYLELLKKIPKPTVDISKKESETVSTEDNLENELPETFGEWLTRVPKEISDTDKALLAGYFHQINSENNVFKVRDLTKTLKDHGIKLSNPSNLIKHAAKSKKFIFQQSKEGNQINYRFSREGEEYIQSLLKTSS</sequence>
<name>H1XVT7_CALAY</name>
<evidence type="ECO:0000313" key="4">
    <source>
        <dbReference type="Proteomes" id="UP000183868"/>
    </source>
</evidence>
<dbReference type="InParanoid" id="H1XVT7"/>
<dbReference type="Proteomes" id="UP000004671">
    <property type="component" value="Chromosome"/>
</dbReference>
<reference evidence="1 4" key="2">
    <citation type="submission" date="2016-11" db="EMBL/GenBank/DDBJ databases">
        <title>Genomic analysis of Caldithrix abyssi and proposal of a novel bacterial phylum Caldithrichaeota.</title>
        <authorList>
            <person name="Kublanov I."/>
            <person name="Sigalova O."/>
            <person name="Gavrilov S."/>
            <person name="Lebedinsky A."/>
            <person name="Ivanova N."/>
            <person name="Daum C."/>
            <person name="Reddy T."/>
            <person name="Klenk H.P."/>
            <person name="Goker M."/>
            <person name="Reva O."/>
            <person name="Miroshnichenko M."/>
            <person name="Kyprides N."/>
            <person name="Woyke T."/>
            <person name="Gelfand M."/>
        </authorList>
    </citation>
    <scope>NUCLEOTIDE SEQUENCE [LARGE SCALE GENOMIC DNA]</scope>
    <source>
        <strain evidence="1 4">LF13</strain>
    </source>
</reference>
<organism evidence="2 3">
    <name type="scientific">Caldithrix abyssi DSM 13497</name>
    <dbReference type="NCBI Taxonomy" id="880073"/>
    <lineage>
        <taxon>Bacteria</taxon>
        <taxon>Pseudomonadati</taxon>
        <taxon>Calditrichota</taxon>
        <taxon>Calditrichia</taxon>
        <taxon>Calditrichales</taxon>
        <taxon>Calditrichaceae</taxon>
        <taxon>Caldithrix</taxon>
    </lineage>
</organism>
<evidence type="ECO:0000313" key="1">
    <source>
        <dbReference type="EMBL" id="APF20869.1"/>
    </source>
</evidence>
<dbReference type="eggNOG" id="ENOG50330UQ">
    <property type="taxonomic scope" value="Bacteria"/>
</dbReference>
<dbReference type="AlphaFoldDB" id="H1XVT7"/>
<dbReference type="HOGENOM" id="CLU_1560121_0_0_0"/>
<gene>
    <name evidence="1" type="ORF">Cabys_4124</name>
    <name evidence="2" type="ORF">Calab_1030</name>
</gene>
<evidence type="ECO:0000313" key="3">
    <source>
        <dbReference type="Proteomes" id="UP000004671"/>
    </source>
</evidence>
<dbReference type="OrthoDB" id="7063816at2"/>
<dbReference type="RefSeq" id="WP_006927688.1">
    <property type="nucleotide sequence ID" value="NZ_CM001402.1"/>
</dbReference>
<protein>
    <submittedName>
        <fullName evidence="2">Uncharacterized protein</fullName>
    </submittedName>
</protein>
<evidence type="ECO:0000313" key="2">
    <source>
        <dbReference type="EMBL" id="EHO40664.1"/>
    </source>
</evidence>
<dbReference type="EMBL" id="CP018099">
    <property type="protein sequence ID" value="APF20869.1"/>
    <property type="molecule type" value="Genomic_DNA"/>
</dbReference>
<dbReference type="STRING" id="880073.Cabys_4124"/>
<dbReference type="EMBL" id="CM001402">
    <property type="protein sequence ID" value="EHO40664.1"/>
    <property type="molecule type" value="Genomic_DNA"/>
</dbReference>
<dbReference type="PaxDb" id="880073-Calab_1030"/>
<dbReference type="KEGG" id="caby:Cabys_4124"/>
<accession>H1XVT7</accession>
<dbReference type="Proteomes" id="UP000183868">
    <property type="component" value="Chromosome"/>
</dbReference>